<proteinExistence type="predicted"/>
<dbReference type="Proteomes" id="UP000037035">
    <property type="component" value="Unassembled WGS sequence"/>
</dbReference>
<gene>
    <name evidence="1" type="ORF">VP01_3698g1</name>
</gene>
<protein>
    <submittedName>
        <fullName evidence="1">Uncharacterized protein</fullName>
    </submittedName>
</protein>
<evidence type="ECO:0000313" key="2">
    <source>
        <dbReference type="Proteomes" id="UP000037035"/>
    </source>
</evidence>
<keyword evidence="2" id="KW-1185">Reference proteome</keyword>
<dbReference type="AlphaFoldDB" id="A0A0L6UUC5"/>
<name>A0A0L6UUC5_9BASI</name>
<organism evidence="1 2">
    <name type="scientific">Puccinia sorghi</name>
    <dbReference type="NCBI Taxonomy" id="27349"/>
    <lineage>
        <taxon>Eukaryota</taxon>
        <taxon>Fungi</taxon>
        <taxon>Dikarya</taxon>
        <taxon>Basidiomycota</taxon>
        <taxon>Pucciniomycotina</taxon>
        <taxon>Pucciniomycetes</taxon>
        <taxon>Pucciniales</taxon>
        <taxon>Pucciniaceae</taxon>
        <taxon>Puccinia</taxon>
    </lineage>
</organism>
<sequence>MLLEGCPRVQVLTASHFEHLYIWIAESQKIVKPRSYTHSINFHNWATWKPFFENLIMAKGYEKLMKSSWVKDNKDMLKTQLHAILAFHEGGIYGSFKALASSCAIILLLWCSICIKTP</sequence>
<dbReference type="EMBL" id="LAVV01008721">
    <property type="protein sequence ID" value="KNZ52099.1"/>
    <property type="molecule type" value="Genomic_DNA"/>
</dbReference>
<accession>A0A0L6UUC5</accession>
<comment type="caution">
    <text evidence="1">The sequence shown here is derived from an EMBL/GenBank/DDBJ whole genome shotgun (WGS) entry which is preliminary data.</text>
</comment>
<evidence type="ECO:0000313" key="1">
    <source>
        <dbReference type="EMBL" id="KNZ52099.1"/>
    </source>
</evidence>
<reference evidence="1 2" key="1">
    <citation type="submission" date="2015-08" db="EMBL/GenBank/DDBJ databases">
        <title>Next Generation Sequencing and Analysis of the Genome of Puccinia sorghi L Schw, the Causal Agent of Maize Common Rust.</title>
        <authorList>
            <person name="Rochi L."/>
            <person name="Burguener G."/>
            <person name="Darino M."/>
            <person name="Turjanski A."/>
            <person name="Kreff E."/>
            <person name="Dieguez M.J."/>
            <person name="Sacco F."/>
        </authorList>
    </citation>
    <scope>NUCLEOTIDE SEQUENCE [LARGE SCALE GENOMIC DNA]</scope>
    <source>
        <strain evidence="1 2">RO10H11247</strain>
    </source>
</reference>
<dbReference type="VEuPathDB" id="FungiDB:VP01_3698g1"/>